<gene>
    <name evidence="2" type="ORF">GIB67_006576</name>
</gene>
<accession>A0A7J7LEN4</accession>
<dbReference type="Proteomes" id="UP000541444">
    <property type="component" value="Unassembled WGS sequence"/>
</dbReference>
<evidence type="ECO:0000313" key="3">
    <source>
        <dbReference type="Proteomes" id="UP000541444"/>
    </source>
</evidence>
<evidence type="ECO:0000313" key="2">
    <source>
        <dbReference type="EMBL" id="KAF6141131.1"/>
    </source>
</evidence>
<dbReference type="AlphaFoldDB" id="A0A7J7LEN4"/>
<feature type="compositionally biased region" description="Basic residues" evidence="1">
    <location>
        <begin position="18"/>
        <end position="29"/>
    </location>
</feature>
<feature type="compositionally biased region" description="Low complexity" evidence="1">
    <location>
        <begin position="1"/>
        <end position="14"/>
    </location>
</feature>
<dbReference type="EMBL" id="JACGCM010002332">
    <property type="protein sequence ID" value="KAF6141131.1"/>
    <property type="molecule type" value="Genomic_DNA"/>
</dbReference>
<evidence type="ECO:0000256" key="1">
    <source>
        <dbReference type="SAM" id="MobiDB-lite"/>
    </source>
</evidence>
<feature type="region of interest" description="Disordered" evidence="1">
    <location>
        <begin position="1"/>
        <end position="30"/>
    </location>
</feature>
<comment type="caution">
    <text evidence="2">The sequence shown here is derived from an EMBL/GenBank/DDBJ whole genome shotgun (WGS) entry which is preliminary data.</text>
</comment>
<keyword evidence="3" id="KW-1185">Reference proteome</keyword>
<name>A0A7J7LEN4_9MAGN</name>
<sequence>MLKLSSTSGTTESGEAVKKRRVKPSKRSGMKVIEDRPVVEDDLKEVEEKARLEALHGEEEMSKMAARLMKGICLRVWEERAELKRKKVELERNVARLKTDQLKEG</sequence>
<organism evidence="2 3">
    <name type="scientific">Kingdonia uniflora</name>
    <dbReference type="NCBI Taxonomy" id="39325"/>
    <lineage>
        <taxon>Eukaryota</taxon>
        <taxon>Viridiplantae</taxon>
        <taxon>Streptophyta</taxon>
        <taxon>Embryophyta</taxon>
        <taxon>Tracheophyta</taxon>
        <taxon>Spermatophyta</taxon>
        <taxon>Magnoliopsida</taxon>
        <taxon>Ranunculales</taxon>
        <taxon>Circaeasteraceae</taxon>
        <taxon>Kingdonia</taxon>
    </lineage>
</organism>
<reference evidence="2 3" key="1">
    <citation type="journal article" date="2020" name="IScience">
        <title>Genome Sequencing of the Endangered Kingdonia uniflora (Circaeasteraceae, Ranunculales) Reveals Potential Mechanisms of Evolutionary Specialization.</title>
        <authorList>
            <person name="Sun Y."/>
            <person name="Deng T."/>
            <person name="Zhang A."/>
            <person name="Moore M.J."/>
            <person name="Landis J.B."/>
            <person name="Lin N."/>
            <person name="Zhang H."/>
            <person name="Zhang X."/>
            <person name="Huang J."/>
            <person name="Zhang X."/>
            <person name="Sun H."/>
            <person name="Wang H."/>
        </authorList>
    </citation>
    <scope>NUCLEOTIDE SEQUENCE [LARGE SCALE GENOMIC DNA]</scope>
    <source>
        <strain evidence="2">TB1705</strain>
        <tissue evidence="2">Leaf</tissue>
    </source>
</reference>
<protein>
    <submittedName>
        <fullName evidence="2">Uncharacterized protein</fullName>
    </submittedName>
</protein>
<proteinExistence type="predicted"/>